<dbReference type="Proteomes" id="UP001295444">
    <property type="component" value="Chromosome 06"/>
</dbReference>
<organism evidence="1 2">
    <name type="scientific">Pelobates cultripes</name>
    <name type="common">Western spadefoot toad</name>
    <dbReference type="NCBI Taxonomy" id="61616"/>
    <lineage>
        <taxon>Eukaryota</taxon>
        <taxon>Metazoa</taxon>
        <taxon>Chordata</taxon>
        <taxon>Craniata</taxon>
        <taxon>Vertebrata</taxon>
        <taxon>Euteleostomi</taxon>
        <taxon>Amphibia</taxon>
        <taxon>Batrachia</taxon>
        <taxon>Anura</taxon>
        <taxon>Pelobatoidea</taxon>
        <taxon>Pelobatidae</taxon>
        <taxon>Pelobates</taxon>
    </lineage>
</organism>
<evidence type="ECO:0000313" key="2">
    <source>
        <dbReference type="Proteomes" id="UP001295444"/>
    </source>
</evidence>
<sequence length="132" mass="14819">MYPASGNPAFPLGLDRRILAFLCGGPYVRLSDLCTNGILKPLWDLLPDRAPTAMETFRYHQLRHFVVTITPQLRLTRPLTPVEDMCNRGRTYVLGNIHALSTTDVLRYTTTTQIPITLVRSTKRDVHGQGVG</sequence>
<accession>A0AAD1SJ40</accession>
<gene>
    <name evidence="1" type="ORF">PECUL_23A005829</name>
</gene>
<keyword evidence="2" id="KW-1185">Reference proteome</keyword>
<name>A0AAD1SJ40_PELCU</name>
<dbReference type="AlphaFoldDB" id="A0AAD1SJ40"/>
<evidence type="ECO:0000313" key="1">
    <source>
        <dbReference type="EMBL" id="CAH2301585.1"/>
    </source>
</evidence>
<proteinExistence type="predicted"/>
<protein>
    <submittedName>
        <fullName evidence="1">Uncharacterized protein</fullName>
    </submittedName>
</protein>
<reference evidence="1" key="1">
    <citation type="submission" date="2022-03" db="EMBL/GenBank/DDBJ databases">
        <authorList>
            <person name="Alioto T."/>
            <person name="Alioto T."/>
            <person name="Gomez Garrido J."/>
        </authorList>
    </citation>
    <scope>NUCLEOTIDE SEQUENCE</scope>
</reference>
<dbReference type="EMBL" id="OW240917">
    <property type="protein sequence ID" value="CAH2301585.1"/>
    <property type="molecule type" value="Genomic_DNA"/>
</dbReference>